<dbReference type="SMART" id="SM01332">
    <property type="entry name" value="Cyclin_C"/>
    <property type="match status" value="1"/>
</dbReference>
<dbReference type="Pfam" id="PF00134">
    <property type="entry name" value="Cyclin_N"/>
    <property type="match status" value="1"/>
</dbReference>
<dbReference type="InterPro" id="IPR039361">
    <property type="entry name" value="Cyclin"/>
</dbReference>
<evidence type="ECO:0000256" key="1">
    <source>
        <dbReference type="ARBA" id="ARBA00009065"/>
    </source>
</evidence>
<feature type="region of interest" description="Disordered" evidence="8">
    <location>
        <begin position="301"/>
        <end position="320"/>
    </location>
</feature>
<dbReference type="SUPFAM" id="SSF47954">
    <property type="entry name" value="Cyclin-like"/>
    <property type="match status" value="2"/>
</dbReference>
<dbReference type="GO" id="GO:0051301">
    <property type="term" value="P:cell division"/>
    <property type="evidence" value="ECO:0007669"/>
    <property type="project" value="UniProtKB-KW"/>
</dbReference>
<reference evidence="11 12" key="1">
    <citation type="submission" date="2024-01" db="EMBL/GenBank/DDBJ databases">
        <title>The genomes of 5 underutilized Papilionoideae crops provide insights into root nodulation and disease resistance.</title>
        <authorList>
            <person name="Yuan L."/>
        </authorList>
    </citation>
    <scope>NUCLEOTIDE SEQUENCE [LARGE SCALE GENOMIC DNA]</scope>
    <source>
        <strain evidence="11">LY-2023</strain>
        <tissue evidence="11">Leaf</tissue>
    </source>
</reference>
<evidence type="ECO:0000256" key="2">
    <source>
        <dbReference type="ARBA" id="ARBA00011177"/>
    </source>
</evidence>
<dbReference type="InterPro" id="IPR013763">
    <property type="entry name" value="Cyclin-like_dom"/>
</dbReference>
<organism evidence="11 12">
    <name type="scientific">Clitoria ternatea</name>
    <name type="common">Butterfly pea</name>
    <dbReference type="NCBI Taxonomy" id="43366"/>
    <lineage>
        <taxon>Eukaryota</taxon>
        <taxon>Viridiplantae</taxon>
        <taxon>Streptophyta</taxon>
        <taxon>Embryophyta</taxon>
        <taxon>Tracheophyta</taxon>
        <taxon>Spermatophyta</taxon>
        <taxon>Magnoliopsida</taxon>
        <taxon>eudicotyledons</taxon>
        <taxon>Gunneridae</taxon>
        <taxon>Pentapetalae</taxon>
        <taxon>rosids</taxon>
        <taxon>fabids</taxon>
        <taxon>Fabales</taxon>
        <taxon>Fabaceae</taxon>
        <taxon>Papilionoideae</taxon>
        <taxon>50 kb inversion clade</taxon>
        <taxon>NPAAA clade</taxon>
        <taxon>indigoferoid/millettioid clade</taxon>
        <taxon>Phaseoleae</taxon>
        <taxon>Clitoria</taxon>
    </lineage>
</organism>
<dbReference type="Pfam" id="PF02984">
    <property type="entry name" value="Cyclin_C"/>
    <property type="match status" value="1"/>
</dbReference>
<dbReference type="FunFam" id="1.10.472.10:FF:000040">
    <property type="entry name" value="D6-type cyclin"/>
    <property type="match status" value="1"/>
</dbReference>
<dbReference type="InterPro" id="IPR048258">
    <property type="entry name" value="Cyclins_cyclin-box"/>
</dbReference>
<dbReference type="PANTHER" id="PTHR10177">
    <property type="entry name" value="CYCLINS"/>
    <property type="match status" value="1"/>
</dbReference>
<dbReference type="CDD" id="cd20543">
    <property type="entry name" value="CYCLIN_AtCycD-like_rpt1"/>
    <property type="match status" value="1"/>
</dbReference>
<dbReference type="CDD" id="cd20544">
    <property type="entry name" value="CYCLIN_AtCycD-like_rpt2"/>
    <property type="match status" value="1"/>
</dbReference>
<feature type="domain" description="Cyclin C-terminal" evidence="10">
    <location>
        <begin position="182"/>
        <end position="311"/>
    </location>
</feature>
<evidence type="ECO:0000259" key="10">
    <source>
        <dbReference type="SMART" id="SM01332"/>
    </source>
</evidence>
<dbReference type="FunFam" id="1.10.472.10:FF:000034">
    <property type="entry name" value="D2/4-type cyclin"/>
    <property type="match status" value="1"/>
</dbReference>
<evidence type="ECO:0000256" key="5">
    <source>
        <dbReference type="ARBA" id="ARBA00023306"/>
    </source>
</evidence>
<dbReference type="InterPro" id="IPR004367">
    <property type="entry name" value="Cyclin_C-dom"/>
</dbReference>
<evidence type="ECO:0000256" key="7">
    <source>
        <dbReference type="RuleBase" id="RU000383"/>
    </source>
</evidence>
<protein>
    <recommendedName>
        <fullName evidence="6">B-like cyclin</fullName>
    </recommendedName>
</protein>
<evidence type="ECO:0000259" key="9">
    <source>
        <dbReference type="SMART" id="SM00385"/>
    </source>
</evidence>
<gene>
    <name evidence="11" type="ORF">RJT34_09991</name>
</gene>
<keyword evidence="4 7" id="KW-0195">Cyclin</keyword>
<evidence type="ECO:0000256" key="6">
    <source>
        <dbReference type="ARBA" id="ARBA00032263"/>
    </source>
</evidence>
<name>A0AAN9K842_CLITE</name>
<comment type="similarity">
    <text evidence="1">Belongs to the cyclin family. Cyclin D subfamily.</text>
</comment>
<feature type="domain" description="Cyclin-like" evidence="9">
    <location>
        <begin position="85"/>
        <end position="173"/>
    </location>
</feature>
<dbReference type="PROSITE" id="PS00292">
    <property type="entry name" value="CYCLINS"/>
    <property type="match status" value="1"/>
</dbReference>
<comment type="subunit">
    <text evidence="2">Interacts with the CDC2 protein kinase to form a serine/threonine kinase holoenzyme complex also known as maturation promoting factor (MPF). The cyclin subunit imparts substrate specificity to the complex.</text>
</comment>
<proteinExistence type="inferred from homology"/>
<dbReference type="EMBL" id="JAYKXN010000002">
    <property type="protein sequence ID" value="KAK7311696.1"/>
    <property type="molecule type" value="Genomic_DNA"/>
</dbReference>
<keyword evidence="3" id="KW-0132">Cell division</keyword>
<evidence type="ECO:0000313" key="12">
    <source>
        <dbReference type="Proteomes" id="UP001359559"/>
    </source>
</evidence>
<dbReference type="Proteomes" id="UP001359559">
    <property type="component" value="Unassembled WGS sequence"/>
</dbReference>
<dbReference type="Gene3D" id="1.10.472.10">
    <property type="entry name" value="Cyclin-like"/>
    <property type="match status" value="2"/>
</dbReference>
<evidence type="ECO:0000256" key="3">
    <source>
        <dbReference type="ARBA" id="ARBA00022618"/>
    </source>
</evidence>
<sequence length="320" mass="36064">MASGFDSASSTLLCTEDNSIFDDTWRPRNNERKHHFSNPYVLPLQSEECLALMLEKECQHWHGSHYLNRLRSGNLDIGLRIEAIHWIQEVRSHFGFGPLCAYLSINYLDRFLAAYELPKGRPWTMQLLAVACLSLAAKVDETNVPPALNLQVGKAKFVFEAKTIQRMEFLVLNTLKWRMQAITPFSFIDYFLCKINGGQSPLRSLILQSIQLITSTVKGIDFLEFKPSEIAAALAMYVAGETQKTVDSGKTFSVLIQYVEKERLLKCVEMIQVLATKDSSDSIQCLPENPLNGVLDALCNKSASPQNSPDAKRRKPNETS</sequence>
<dbReference type="SMART" id="SM00385">
    <property type="entry name" value="CYCLIN"/>
    <property type="match status" value="1"/>
</dbReference>
<keyword evidence="12" id="KW-1185">Reference proteome</keyword>
<comment type="caution">
    <text evidence="11">The sequence shown here is derived from an EMBL/GenBank/DDBJ whole genome shotgun (WGS) entry which is preliminary data.</text>
</comment>
<dbReference type="InterPro" id="IPR036915">
    <property type="entry name" value="Cyclin-like_sf"/>
</dbReference>
<dbReference type="AlphaFoldDB" id="A0AAN9K842"/>
<evidence type="ECO:0000313" key="11">
    <source>
        <dbReference type="EMBL" id="KAK7311696.1"/>
    </source>
</evidence>
<keyword evidence="5" id="KW-0131">Cell cycle</keyword>
<accession>A0AAN9K842</accession>
<evidence type="ECO:0000256" key="4">
    <source>
        <dbReference type="ARBA" id="ARBA00023127"/>
    </source>
</evidence>
<dbReference type="InterPro" id="IPR006671">
    <property type="entry name" value="Cyclin_N"/>
</dbReference>
<evidence type="ECO:0000256" key="8">
    <source>
        <dbReference type="SAM" id="MobiDB-lite"/>
    </source>
</evidence>